<dbReference type="EMBL" id="JH159151">
    <property type="protein sequence ID" value="EGZ27714.1"/>
    <property type="molecule type" value="Genomic_DNA"/>
</dbReference>
<dbReference type="PANTHER" id="PTHR33129">
    <property type="entry name" value="PROTEIN KINASE DOMAIN-CONTAINING PROTEIN-RELATED"/>
    <property type="match status" value="1"/>
</dbReference>
<dbReference type="InParanoid" id="G4YH13"/>
<dbReference type="Pfam" id="PF20147">
    <property type="entry name" value="Crinkler"/>
    <property type="match status" value="1"/>
</dbReference>
<evidence type="ECO:0000256" key="4">
    <source>
        <dbReference type="SAM" id="SignalP"/>
    </source>
</evidence>
<dbReference type="InterPro" id="IPR045379">
    <property type="entry name" value="Crinkler_N"/>
</dbReference>
<evidence type="ECO:0000259" key="5">
    <source>
        <dbReference type="Pfam" id="PF20147"/>
    </source>
</evidence>
<dbReference type="PANTHER" id="PTHR33129:SF1">
    <property type="entry name" value="ATP-BINDING PROTEIN"/>
    <property type="match status" value="1"/>
</dbReference>
<comment type="subcellular location">
    <subcellularLocation>
        <location evidence="1">Host cell</location>
    </subcellularLocation>
    <subcellularLocation>
        <location evidence="2">Secreted</location>
    </subcellularLocation>
</comment>
<dbReference type="OMA" id="SEFAVVH"/>
<dbReference type="GO" id="GO:0005576">
    <property type="term" value="C:extracellular region"/>
    <property type="evidence" value="ECO:0007669"/>
    <property type="project" value="UniProtKB-SubCell"/>
</dbReference>
<evidence type="ECO:0000256" key="1">
    <source>
        <dbReference type="ARBA" id="ARBA00004340"/>
    </source>
</evidence>
<feature type="signal peptide" evidence="4">
    <location>
        <begin position="1"/>
        <end position="17"/>
    </location>
</feature>
<protein>
    <recommendedName>
        <fullName evidence="5">Crinkler effector protein N-terminal domain-containing protein</fullName>
    </recommendedName>
</protein>
<feature type="domain" description="Crinkler effector protein N-terminal" evidence="5">
    <location>
        <begin position="3"/>
        <end position="118"/>
    </location>
</feature>
<dbReference type="Proteomes" id="UP000002640">
    <property type="component" value="Unassembled WGS sequence"/>
</dbReference>
<evidence type="ECO:0000313" key="6">
    <source>
        <dbReference type="EMBL" id="EGZ27714.1"/>
    </source>
</evidence>
<gene>
    <name evidence="6" type="ORF">PHYSODRAFT_554139</name>
</gene>
<keyword evidence="7" id="KW-1185">Reference proteome</keyword>
<name>G4YH13_PHYSP</name>
<organism evidence="6 7">
    <name type="scientific">Phytophthora sojae (strain P6497)</name>
    <name type="common">Soybean stem and root rot agent</name>
    <name type="synonym">Phytophthora megasperma f. sp. glycines</name>
    <dbReference type="NCBI Taxonomy" id="1094619"/>
    <lineage>
        <taxon>Eukaryota</taxon>
        <taxon>Sar</taxon>
        <taxon>Stramenopiles</taxon>
        <taxon>Oomycota</taxon>
        <taxon>Peronosporomycetes</taxon>
        <taxon>Peronosporales</taxon>
        <taxon>Peronosporaceae</taxon>
        <taxon>Phytophthora</taxon>
    </lineage>
</organism>
<dbReference type="GeneID" id="20662974"/>
<keyword evidence="4" id="KW-0732">Signal</keyword>
<sequence>MAKLFCAIVGVAGSAFSVRVDESDTVDDLKKAIKAEKTNDFKDIDADKLELYVAKKDEGRGAWLTEADVKKGVKDTTGLKLLDKARARLRRVGLSDKDVGGVDEEEEAEGRGPVNVLVEVPEGGKRNRSDEWFGETSHPMKKRRVDAGVDEERRFFDMRDFPPLLAHPKVEFKTIVERKAYLVIFAQLMDYAKSCFEYKSKPGKDSNVIVTGNPGTGKSRFFLYCIFQLVRRERDDVKQLPPYELVLNYGSTFYKYDATKDEFVELDGESVELLRTQPRVLRLVEAASTHLSGWKGVSVLFASPGAEGVNDFEKVDGLTYIMPTWTLEELAEYNSLLPDDLKLAEDVLVSRFDTFGGVPRFIFAQARGETMAKLHKAIKSFSALKIISYCKENAAVMENNYSHCVLQMIPTQDNYRTNFHLDFLSMHVADAIIDKVHGESLARVSEFAILHDADDSGSTAVIRGKMYELLCHKWLSLQKERTLHFRSLCSTTMGDLTIPKEMQTVRFAVLDKVKLAKSWTYYRPTSKTFGALDAFIWDGSSKCYGLQMTLNENHGIKAAPLNKFLEWLQKAGVSADHFYFTFLVPSKIATSYKKQSARTATGAVSKAPGAAAGVNQFVAVLDVTGRDE</sequence>
<dbReference type="GO" id="GO:0043657">
    <property type="term" value="C:host cell"/>
    <property type="evidence" value="ECO:0007669"/>
    <property type="project" value="UniProtKB-SubCell"/>
</dbReference>
<keyword evidence="3" id="KW-0964">Secreted</keyword>
<dbReference type="InterPro" id="IPR052980">
    <property type="entry name" value="Crinkler_effector"/>
</dbReference>
<proteinExistence type="predicted"/>
<dbReference type="RefSeq" id="XP_009514989.1">
    <property type="nucleotide sequence ID" value="XM_009516694.1"/>
</dbReference>
<reference evidence="6 7" key="1">
    <citation type="journal article" date="2006" name="Science">
        <title>Phytophthora genome sequences uncover evolutionary origins and mechanisms of pathogenesis.</title>
        <authorList>
            <person name="Tyler B.M."/>
            <person name="Tripathy S."/>
            <person name="Zhang X."/>
            <person name="Dehal P."/>
            <person name="Jiang R.H."/>
            <person name="Aerts A."/>
            <person name="Arredondo F.D."/>
            <person name="Baxter L."/>
            <person name="Bensasson D."/>
            <person name="Beynon J.L."/>
            <person name="Chapman J."/>
            <person name="Damasceno C.M."/>
            <person name="Dorrance A.E."/>
            <person name="Dou D."/>
            <person name="Dickerman A.W."/>
            <person name="Dubchak I.L."/>
            <person name="Garbelotto M."/>
            <person name="Gijzen M."/>
            <person name="Gordon S.G."/>
            <person name="Govers F."/>
            <person name="Grunwald N.J."/>
            <person name="Huang W."/>
            <person name="Ivors K.L."/>
            <person name="Jones R.W."/>
            <person name="Kamoun S."/>
            <person name="Krampis K."/>
            <person name="Lamour K.H."/>
            <person name="Lee M.K."/>
            <person name="McDonald W.H."/>
            <person name="Medina M."/>
            <person name="Meijer H.J."/>
            <person name="Nordberg E.K."/>
            <person name="Maclean D.J."/>
            <person name="Ospina-Giraldo M.D."/>
            <person name="Morris P.F."/>
            <person name="Phuntumart V."/>
            <person name="Putnam N.H."/>
            <person name="Rash S."/>
            <person name="Rose J.K."/>
            <person name="Sakihama Y."/>
            <person name="Salamov A.A."/>
            <person name="Savidor A."/>
            <person name="Scheuring C.F."/>
            <person name="Smith B.M."/>
            <person name="Sobral B.W."/>
            <person name="Terry A."/>
            <person name="Torto-Alalibo T.A."/>
            <person name="Win J."/>
            <person name="Xu Z."/>
            <person name="Zhang H."/>
            <person name="Grigoriev I.V."/>
            <person name="Rokhsar D.S."/>
            <person name="Boore J.L."/>
        </authorList>
    </citation>
    <scope>NUCLEOTIDE SEQUENCE [LARGE SCALE GENOMIC DNA]</scope>
    <source>
        <strain evidence="6 7">P6497</strain>
    </source>
</reference>
<dbReference type="KEGG" id="psoj:PHYSODRAFT_554139"/>
<feature type="chain" id="PRO_5003471177" description="Crinkler effector protein N-terminal domain-containing protein" evidence="4">
    <location>
        <begin position="18"/>
        <end position="628"/>
    </location>
</feature>
<dbReference type="AlphaFoldDB" id="G4YH13"/>
<evidence type="ECO:0000256" key="2">
    <source>
        <dbReference type="ARBA" id="ARBA00004613"/>
    </source>
</evidence>
<evidence type="ECO:0000313" key="7">
    <source>
        <dbReference type="Proteomes" id="UP000002640"/>
    </source>
</evidence>
<evidence type="ECO:0000256" key="3">
    <source>
        <dbReference type="ARBA" id="ARBA00022525"/>
    </source>
</evidence>
<accession>G4YH13</accession>